<dbReference type="KEGG" id="mpar:F7D14_09725"/>
<protein>
    <recommendedName>
        <fullName evidence="4">PepSY domain-containing protein</fullName>
    </recommendedName>
</protein>
<name>A0A6B8M7X2_9HYPH</name>
<dbReference type="AlphaFoldDB" id="A0A6B8M7X2"/>
<evidence type="ECO:0000313" key="3">
    <source>
        <dbReference type="Proteomes" id="UP000422569"/>
    </source>
</evidence>
<proteinExistence type="predicted"/>
<organism evidence="2 3">
    <name type="scientific">Methylocystis parvus</name>
    <dbReference type="NCBI Taxonomy" id="134"/>
    <lineage>
        <taxon>Bacteria</taxon>
        <taxon>Pseudomonadati</taxon>
        <taxon>Pseudomonadota</taxon>
        <taxon>Alphaproteobacteria</taxon>
        <taxon>Hyphomicrobiales</taxon>
        <taxon>Methylocystaceae</taxon>
        <taxon>Methylocystis</taxon>
    </lineage>
</organism>
<sequence length="86" mass="9284">MSRRILCVLFALACGGAPLTAQAQETPKDIIAAHVRLQGYKCDAPKSARRDAAASRPGEAVWIIACENGSYKVRLIPNMADVIEPF</sequence>
<accession>A0A6B8M7X2</accession>
<dbReference type="Proteomes" id="UP000422569">
    <property type="component" value="Chromosome"/>
</dbReference>
<evidence type="ECO:0000313" key="2">
    <source>
        <dbReference type="EMBL" id="QGM97719.1"/>
    </source>
</evidence>
<feature type="signal peptide" evidence="1">
    <location>
        <begin position="1"/>
        <end position="23"/>
    </location>
</feature>
<evidence type="ECO:0000256" key="1">
    <source>
        <dbReference type="SAM" id="SignalP"/>
    </source>
</evidence>
<dbReference type="EMBL" id="CP044331">
    <property type="protein sequence ID" value="QGM97719.1"/>
    <property type="molecule type" value="Genomic_DNA"/>
</dbReference>
<feature type="chain" id="PRO_5025465621" description="PepSY domain-containing protein" evidence="1">
    <location>
        <begin position="24"/>
        <end position="86"/>
    </location>
</feature>
<dbReference type="RefSeq" id="WP_051001063.1">
    <property type="nucleotide sequence ID" value="NZ_CP044331.1"/>
</dbReference>
<keyword evidence="1" id="KW-0732">Signal</keyword>
<gene>
    <name evidence="2" type="ORF">F7D14_09725</name>
</gene>
<reference evidence="2 3" key="1">
    <citation type="submission" date="2019-09" db="EMBL/GenBank/DDBJ databases">
        <title>Isolation and complete genome sequencing of Methylocystis species.</title>
        <authorList>
            <person name="Rumah B.L."/>
            <person name="Stead C.E."/>
            <person name="Stevens B.C."/>
            <person name="Minton N.P."/>
            <person name="Grosse-Honebrink A."/>
            <person name="Zhang Y."/>
        </authorList>
    </citation>
    <scope>NUCLEOTIDE SEQUENCE [LARGE SCALE GENOMIC DNA]</scope>
    <source>
        <strain evidence="2 3">BRCS2</strain>
    </source>
</reference>
<keyword evidence="3" id="KW-1185">Reference proteome</keyword>
<evidence type="ECO:0008006" key="4">
    <source>
        <dbReference type="Google" id="ProtNLM"/>
    </source>
</evidence>